<feature type="domain" description="DinB-like" evidence="1">
    <location>
        <begin position="9"/>
        <end position="139"/>
    </location>
</feature>
<organism evidence="2 3">
    <name type="scientific">Lacicoccus qingdaonensis</name>
    <dbReference type="NCBI Taxonomy" id="576118"/>
    <lineage>
        <taxon>Bacteria</taxon>
        <taxon>Bacillati</taxon>
        <taxon>Bacillota</taxon>
        <taxon>Bacilli</taxon>
        <taxon>Bacillales</taxon>
        <taxon>Salinicoccaceae</taxon>
        <taxon>Lacicoccus</taxon>
    </lineage>
</organism>
<gene>
    <name evidence="2" type="ORF">SAMN05216216_11255</name>
</gene>
<sequence>MSKERFHFQLKSVRGMVIKSMDEIDDSLIEVIPAGYNNNLLWHFGHIATFMEGEIIRLTGKDSSVKERFDKYFDNGTSPADFDDDTPDKEEIRKVLESHVDEYSQVSQEKLDEELDEEFLGITRSDDLSAFMILHEALHEGKIQSMAILLNEQY</sequence>
<name>A0A1G9FIS6_9BACL</name>
<dbReference type="EMBL" id="FNFY01000012">
    <property type="protein sequence ID" value="SDK88289.1"/>
    <property type="molecule type" value="Genomic_DNA"/>
</dbReference>
<dbReference type="Proteomes" id="UP000199008">
    <property type="component" value="Unassembled WGS sequence"/>
</dbReference>
<reference evidence="3" key="1">
    <citation type="submission" date="2016-10" db="EMBL/GenBank/DDBJ databases">
        <authorList>
            <person name="Varghese N."/>
            <person name="Submissions S."/>
        </authorList>
    </citation>
    <scope>NUCLEOTIDE SEQUENCE [LARGE SCALE GENOMIC DNA]</scope>
    <source>
        <strain evidence="3">CGMCC 1.8895</strain>
    </source>
</reference>
<accession>A0A1G9FIS6</accession>
<evidence type="ECO:0000259" key="1">
    <source>
        <dbReference type="Pfam" id="PF12867"/>
    </source>
</evidence>
<dbReference type="RefSeq" id="WP_176754100.1">
    <property type="nucleotide sequence ID" value="NZ_FNFY01000012.1"/>
</dbReference>
<keyword evidence="3" id="KW-1185">Reference proteome</keyword>
<dbReference type="STRING" id="576118.SAMN05216216_11255"/>
<dbReference type="InterPro" id="IPR024775">
    <property type="entry name" value="DinB-like"/>
</dbReference>
<evidence type="ECO:0000313" key="3">
    <source>
        <dbReference type="Proteomes" id="UP000199008"/>
    </source>
</evidence>
<protein>
    <submittedName>
        <fullName evidence="2">DinB superfamily protein</fullName>
    </submittedName>
</protein>
<dbReference type="SUPFAM" id="SSF109854">
    <property type="entry name" value="DinB/YfiT-like putative metalloenzymes"/>
    <property type="match status" value="1"/>
</dbReference>
<dbReference type="AlphaFoldDB" id="A0A1G9FIS6"/>
<evidence type="ECO:0000313" key="2">
    <source>
        <dbReference type="EMBL" id="SDK88289.1"/>
    </source>
</evidence>
<dbReference type="Gene3D" id="1.20.120.450">
    <property type="entry name" value="dinb family like domain"/>
    <property type="match status" value="1"/>
</dbReference>
<dbReference type="InterPro" id="IPR034660">
    <property type="entry name" value="DinB/YfiT-like"/>
</dbReference>
<dbReference type="Pfam" id="PF12867">
    <property type="entry name" value="DinB_2"/>
    <property type="match status" value="1"/>
</dbReference>
<proteinExistence type="predicted"/>